<protein>
    <submittedName>
        <fullName evidence="1">Uncharacterized protein</fullName>
    </submittedName>
</protein>
<dbReference type="PANTHER" id="PTHR46238">
    <property type="entry name" value="REVERSE TRANSCRIPTASE DOMAIN-CONTAINING PROTEIN"/>
    <property type="match status" value="1"/>
</dbReference>
<evidence type="ECO:0000313" key="2">
    <source>
        <dbReference type="Proteomes" id="UP000824120"/>
    </source>
</evidence>
<dbReference type="OrthoDB" id="1305822at2759"/>
<accession>A0A9J5W845</accession>
<gene>
    <name evidence="1" type="ORF">H5410_061480</name>
</gene>
<reference evidence="1 2" key="1">
    <citation type="submission" date="2020-09" db="EMBL/GenBank/DDBJ databases">
        <title>De no assembly of potato wild relative species, Solanum commersonii.</title>
        <authorList>
            <person name="Cho K."/>
        </authorList>
    </citation>
    <scope>NUCLEOTIDE SEQUENCE [LARGE SCALE GENOMIC DNA]</scope>
    <source>
        <strain evidence="1">LZ3.2</strain>
        <tissue evidence="1">Leaf</tissue>
    </source>
</reference>
<sequence>MSHIAWGSWRKWRLACGVCDKKIPHKLKGKFYRVVVRPALLYGASVYQERTCSKMHVRGDEDVEMDVWAYLEAIRLGMRLFEKVGVACGGRGKRGRDGLDM</sequence>
<evidence type="ECO:0000313" key="1">
    <source>
        <dbReference type="EMBL" id="KAG5571714.1"/>
    </source>
</evidence>
<comment type="caution">
    <text evidence="1">The sequence shown here is derived from an EMBL/GenBank/DDBJ whole genome shotgun (WGS) entry which is preliminary data.</text>
</comment>
<dbReference type="PANTHER" id="PTHR46238:SF8">
    <property type="entry name" value="ENDONUCLEASE_EXONUCLEASE_PHOSPHATASE DOMAIN-CONTAINING PROTEIN"/>
    <property type="match status" value="1"/>
</dbReference>
<dbReference type="Proteomes" id="UP000824120">
    <property type="component" value="Chromosome 12"/>
</dbReference>
<dbReference type="AlphaFoldDB" id="A0A9J5W845"/>
<proteinExistence type="predicted"/>
<keyword evidence="2" id="KW-1185">Reference proteome</keyword>
<name>A0A9J5W845_SOLCO</name>
<dbReference type="EMBL" id="JACXVP010000012">
    <property type="protein sequence ID" value="KAG5571714.1"/>
    <property type="molecule type" value="Genomic_DNA"/>
</dbReference>
<organism evidence="1 2">
    <name type="scientific">Solanum commersonii</name>
    <name type="common">Commerson's wild potato</name>
    <name type="synonym">Commerson's nightshade</name>
    <dbReference type="NCBI Taxonomy" id="4109"/>
    <lineage>
        <taxon>Eukaryota</taxon>
        <taxon>Viridiplantae</taxon>
        <taxon>Streptophyta</taxon>
        <taxon>Embryophyta</taxon>
        <taxon>Tracheophyta</taxon>
        <taxon>Spermatophyta</taxon>
        <taxon>Magnoliopsida</taxon>
        <taxon>eudicotyledons</taxon>
        <taxon>Gunneridae</taxon>
        <taxon>Pentapetalae</taxon>
        <taxon>asterids</taxon>
        <taxon>lamiids</taxon>
        <taxon>Solanales</taxon>
        <taxon>Solanaceae</taxon>
        <taxon>Solanoideae</taxon>
        <taxon>Solaneae</taxon>
        <taxon>Solanum</taxon>
    </lineage>
</organism>